<accession>A0AAD8EQI9</accession>
<evidence type="ECO:0000256" key="1">
    <source>
        <dbReference type="ARBA" id="ARBA00001935"/>
    </source>
</evidence>
<gene>
    <name evidence="6" type="ORF">L9F63_026774</name>
</gene>
<organism evidence="6 7">
    <name type="scientific">Diploptera punctata</name>
    <name type="common">Pacific beetle cockroach</name>
    <dbReference type="NCBI Taxonomy" id="6984"/>
    <lineage>
        <taxon>Eukaryota</taxon>
        <taxon>Metazoa</taxon>
        <taxon>Ecdysozoa</taxon>
        <taxon>Arthropoda</taxon>
        <taxon>Hexapoda</taxon>
        <taxon>Insecta</taxon>
        <taxon>Pterygota</taxon>
        <taxon>Neoptera</taxon>
        <taxon>Polyneoptera</taxon>
        <taxon>Dictyoptera</taxon>
        <taxon>Blattodea</taxon>
        <taxon>Blaberoidea</taxon>
        <taxon>Blaberidae</taxon>
        <taxon>Diplopterinae</taxon>
        <taxon>Diploptera</taxon>
    </lineage>
</organism>
<dbReference type="SUPFAM" id="SSF49503">
    <property type="entry name" value="Cupredoxins"/>
    <property type="match status" value="1"/>
</dbReference>
<comment type="cofactor">
    <cofactor evidence="1">
        <name>Cu cation</name>
        <dbReference type="ChEBI" id="CHEBI:23378"/>
    </cofactor>
</comment>
<dbReference type="InterPro" id="IPR002429">
    <property type="entry name" value="CcO_II-like_C"/>
</dbReference>
<sequence length="131" mass="14484">LGILFIKLYNFLLLGLFGGAYADYGIFALHVAGLSSIAGGNNFLSSFKQDFRIPRLIVNDVLEFGWILIPVIILYSIAIYNTNIRLVITSADVLHSWSLPSWGTLLWSMYPTLSTLLLIGSITAIYINNGL</sequence>
<reference evidence="6" key="1">
    <citation type="journal article" date="2023" name="IScience">
        <title>Live-bearing cockroach genome reveals convergent evolutionary mechanisms linked to viviparity in insects and beyond.</title>
        <authorList>
            <person name="Fouks B."/>
            <person name="Harrison M.C."/>
            <person name="Mikhailova A.A."/>
            <person name="Marchal E."/>
            <person name="English S."/>
            <person name="Carruthers M."/>
            <person name="Jennings E.C."/>
            <person name="Chiamaka E.L."/>
            <person name="Frigard R.A."/>
            <person name="Pippel M."/>
            <person name="Attardo G.M."/>
            <person name="Benoit J.B."/>
            <person name="Bornberg-Bauer E."/>
            <person name="Tobe S.S."/>
        </authorList>
    </citation>
    <scope>NUCLEOTIDE SEQUENCE</scope>
    <source>
        <strain evidence="6">Stay&amp;Tobe</strain>
    </source>
</reference>
<dbReference type="Pfam" id="PF00116">
    <property type="entry name" value="COX2"/>
    <property type="match status" value="1"/>
</dbReference>
<feature type="transmembrane region" description="Helical" evidence="4">
    <location>
        <begin position="105"/>
        <end position="127"/>
    </location>
</feature>
<dbReference type="EMBL" id="JASPKZ010001301">
    <property type="protein sequence ID" value="KAJ9598122.1"/>
    <property type="molecule type" value="Genomic_DNA"/>
</dbReference>
<evidence type="ECO:0000256" key="3">
    <source>
        <dbReference type="ARBA" id="ARBA00049512"/>
    </source>
</evidence>
<evidence type="ECO:0000256" key="4">
    <source>
        <dbReference type="SAM" id="Phobius"/>
    </source>
</evidence>
<feature type="domain" description="Cytochrome oxidase subunit II copper A binding" evidence="5">
    <location>
        <begin position="54"/>
        <end position="131"/>
    </location>
</feature>
<keyword evidence="7" id="KW-1185">Reference proteome</keyword>
<keyword evidence="4" id="KW-1133">Transmembrane helix</keyword>
<keyword evidence="4" id="KW-0812">Transmembrane</keyword>
<name>A0AAD8EQI9_DIPPU</name>
<keyword evidence="2" id="KW-0460">Magnesium</keyword>
<comment type="caution">
    <text evidence="6">The sequence shown here is derived from an EMBL/GenBank/DDBJ whole genome shotgun (WGS) entry which is preliminary data.</text>
</comment>
<dbReference type="AlphaFoldDB" id="A0AAD8EQI9"/>
<keyword evidence="4" id="KW-0472">Membrane</keyword>
<dbReference type="PROSITE" id="PS50857">
    <property type="entry name" value="COX2_CUA"/>
    <property type="match status" value="1"/>
</dbReference>
<dbReference type="Proteomes" id="UP001233999">
    <property type="component" value="Unassembled WGS sequence"/>
</dbReference>
<protein>
    <recommendedName>
        <fullName evidence="5">Cytochrome oxidase subunit II copper A binding domain-containing protein</fullName>
    </recommendedName>
</protein>
<evidence type="ECO:0000256" key="2">
    <source>
        <dbReference type="ARBA" id="ARBA00022842"/>
    </source>
</evidence>
<feature type="transmembrane region" description="Helical" evidence="4">
    <location>
        <begin position="56"/>
        <end position="80"/>
    </location>
</feature>
<proteinExistence type="predicted"/>
<evidence type="ECO:0000313" key="6">
    <source>
        <dbReference type="EMBL" id="KAJ9598122.1"/>
    </source>
</evidence>
<reference evidence="6" key="2">
    <citation type="submission" date="2023-05" db="EMBL/GenBank/DDBJ databases">
        <authorList>
            <person name="Fouks B."/>
        </authorList>
    </citation>
    <scope>NUCLEOTIDE SEQUENCE</scope>
    <source>
        <strain evidence="6">Stay&amp;Tobe</strain>
        <tissue evidence="6">Testes</tissue>
    </source>
</reference>
<dbReference type="GO" id="GO:0004129">
    <property type="term" value="F:cytochrome-c oxidase activity"/>
    <property type="evidence" value="ECO:0007669"/>
    <property type="project" value="UniProtKB-EC"/>
</dbReference>
<dbReference type="GO" id="GO:0005507">
    <property type="term" value="F:copper ion binding"/>
    <property type="evidence" value="ECO:0007669"/>
    <property type="project" value="InterPro"/>
</dbReference>
<evidence type="ECO:0000259" key="5">
    <source>
        <dbReference type="PROSITE" id="PS50857"/>
    </source>
</evidence>
<evidence type="ECO:0000313" key="7">
    <source>
        <dbReference type="Proteomes" id="UP001233999"/>
    </source>
</evidence>
<dbReference type="GO" id="GO:0016020">
    <property type="term" value="C:membrane"/>
    <property type="evidence" value="ECO:0007669"/>
    <property type="project" value="InterPro"/>
</dbReference>
<dbReference type="InterPro" id="IPR008972">
    <property type="entry name" value="Cupredoxin"/>
</dbReference>
<comment type="catalytic activity">
    <reaction evidence="3">
        <text>4 Fe(II)-[cytochrome c] + O2 + 8 H(+)(in) = 4 Fe(III)-[cytochrome c] + 2 H2O + 4 H(+)(out)</text>
        <dbReference type="Rhea" id="RHEA:11436"/>
        <dbReference type="Rhea" id="RHEA-COMP:10350"/>
        <dbReference type="Rhea" id="RHEA-COMP:14399"/>
        <dbReference type="ChEBI" id="CHEBI:15377"/>
        <dbReference type="ChEBI" id="CHEBI:15378"/>
        <dbReference type="ChEBI" id="CHEBI:15379"/>
        <dbReference type="ChEBI" id="CHEBI:29033"/>
        <dbReference type="ChEBI" id="CHEBI:29034"/>
        <dbReference type="EC" id="7.1.1.9"/>
    </reaction>
    <physiologicalReaction direction="left-to-right" evidence="3">
        <dbReference type="Rhea" id="RHEA:11437"/>
    </physiologicalReaction>
</comment>
<feature type="non-terminal residue" evidence="6">
    <location>
        <position position="1"/>
    </location>
</feature>
<feature type="non-terminal residue" evidence="6">
    <location>
        <position position="131"/>
    </location>
</feature>